<dbReference type="EMBL" id="ML977718">
    <property type="protein sequence ID" value="KAF1993228.1"/>
    <property type="molecule type" value="Genomic_DNA"/>
</dbReference>
<protein>
    <submittedName>
        <fullName evidence="2">Uncharacterized protein</fullName>
    </submittedName>
</protein>
<name>A0A6A5VWX6_9PLEO</name>
<evidence type="ECO:0000313" key="3">
    <source>
        <dbReference type="Proteomes" id="UP000799779"/>
    </source>
</evidence>
<feature type="region of interest" description="Disordered" evidence="1">
    <location>
        <begin position="159"/>
        <end position="217"/>
    </location>
</feature>
<reference evidence="2" key="1">
    <citation type="journal article" date="2020" name="Stud. Mycol.">
        <title>101 Dothideomycetes genomes: a test case for predicting lifestyles and emergence of pathogens.</title>
        <authorList>
            <person name="Haridas S."/>
            <person name="Albert R."/>
            <person name="Binder M."/>
            <person name="Bloem J."/>
            <person name="Labutti K."/>
            <person name="Salamov A."/>
            <person name="Andreopoulos B."/>
            <person name="Baker S."/>
            <person name="Barry K."/>
            <person name="Bills G."/>
            <person name="Bluhm B."/>
            <person name="Cannon C."/>
            <person name="Castanera R."/>
            <person name="Culley D."/>
            <person name="Daum C."/>
            <person name="Ezra D."/>
            <person name="Gonzalez J."/>
            <person name="Henrissat B."/>
            <person name="Kuo A."/>
            <person name="Liang C."/>
            <person name="Lipzen A."/>
            <person name="Lutzoni F."/>
            <person name="Magnuson J."/>
            <person name="Mondo S."/>
            <person name="Nolan M."/>
            <person name="Ohm R."/>
            <person name="Pangilinan J."/>
            <person name="Park H.-J."/>
            <person name="Ramirez L."/>
            <person name="Alfaro M."/>
            <person name="Sun H."/>
            <person name="Tritt A."/>
            <person name="Yoshinaga Y."/>
            <person name="Zwiers L.-H."/>
            <person name="Turgeon B."/>
            <person name="Goodwin S."/>
            <person name="Spatafora J."/>
            <person name="Crous P."/>
            <person name="Grigoriev I."/>
        </authorList>
    </citation>
    <scope>NUCLEOTIDE SEQUENCE</scope>
    <source>
        <strain evidence="2">CBS 123094</strain>
    </source>
</reference>
<organism evidence="2 3">
    <name type="scientific">Amniculicola lignicola CBS 123094</name>
    <dbReference type="NCBI Taxonomy" id="1392246"/>
    <lineage>
        <taxon>Eukaryota</taxon>
        <taxon>Fungi</taxon>
        <taxon>Dikarya</taxon>
        <taxon>Ascomycota</taxon>
        <taxon>Pezizomycotina</taxon>
        <taxon>Dothideomycetes</taxon>
        <taxon>Pleosporomycetidae</taxon>
        <taxon>Pleosporales</taxon>
        <taxon>Amniculicolaceae</taxon>
        <taxon>Amniculicola</taxon>
    </lineage>
</organism>
<feature type="region of interest" description="Disordered" evidence="1">
    <location>
        <begin position="1"/>
        <end position="24"/>
    </location>
</feature>
<evidence type="ECO:0000256" key="1">
    <source>
        <dbReference type="SAM" id="MobiDB-lite"/>
    </source>
</evidence>
<keyword evidence="3" id="KW-1185">Reference proteome</keyword>
<feature type="compositionally biased region" description="Basic and acidic residues" evidence="1">
    <location>
        <begin position="159"/>
        <end position="168"/>
    </location>
</feature>
<feature type="compositionally biased region" description="Polar residues" evidence="1">
    <location>
        <begin position="252"/>
        <end position="261"/>
    </location>
</feature>
<dbReference type="AlphaFoldDB" id="A0A6A5VWX6"/>
<evidence type="ECO:0000313" key="2">
    <source>
        <dbReference type="EMBL" id="KAF1993228.1"/>
    </source>
</evidence>
<dbReference type="Proteomes" id="UP000799779">
    <property type="component" value="Unassembled WGS sequence"/>
</dbReference>
<gene>
    <name evidence="2" type="ORF">P154DRAFT_82330</name>
</gene>
<accession>A0A6A5VWX6</accession>
<proteinExistence type="predicted"/>
<feature type="region of interest" description="Disordered" evidence="1">
    <location>
        <begin position="241"/>
        <end position="293"/>
    </location>
</feature>
<sequence>MNPFDYLTQPLPTTDRRQRSSRLRNNETAAKTLCEVVVHPTNTPANPTLLNFPQATIISTAHSFHKSTTHDPPLWQLHSTAVRFPEQRVDDIWLLPAQDVYETVFIGANSTIVETVWTLEDRCVVRSVATVGNVKSETISWNHPMDPQFRGEELLQMREKEKEERKDSPNSSMSAEGKGQGNDGPATPTVAEDGGDVRGRQQDEDEDGENRLRDRSPDVHEGVWDVVIPRKPAQQFLPAPMIHFPKDIPPMSTASEGTKQPLTIWERRRLKQTSSADKSAAIPSPEPGTDEMP</sequence>